<dbReference type="Gene3D" id="2.60.120.200">
    <property type="match status" value="1"/>
</dbReference>
<evidence type="ECO:0000259" key="4">
    <source>
        <dbReference type="PROSITE" id="PS51762"/>
    </source>
</evidence>
<feature type="chain" id="PRO_5014379656" description="GH16 domain-containing protein" evidence="3">
    <location>
        <begin position="21"/>
        <end position="405"/>
    </location>
</feature>
<feature type="domain" description="GH16" evidence="4">
    <location>
        <begin position="17"/>
        <end position="323"/>
    </location>
</feature>
<dbReference type="GO" id="GO:0004553">
    <property type="term" value="F:hydrolase activity, hydrolyzing O-glycosyl compounds"/>
    <property type="evidence" value="ECO:0007669"/>
    <property type="project" value="InterPro"/>
</dbReference>
<dbReference type="InterPro" id="IPR026444">
    <property type="entry name" value="Secre_tail"/>
</dbReference>
<dbReference type="NCBIfam" id="TIGR04183">
    <property type="entry name" value="Por_Secre_tail"/>
    <property type="match status" value="1"/>
</dbReference>
<dbReference type="AlphaFoldDB" id="A0A2I7SHU8"/>
<dbReference type="Pfam" id="PF00722">
    <property type="entry name" value="Glyco_hydro_16"/>
    <property type="match status" value="1"/>
</dbReference>
<keyword evidence="6" id="KW-1185">Reference proteome</keyword>
<dbReference type="PROSITE" id="PS51762">
    <property type="entry name" value="GH16_2"/>
    <property type="match status" value="1"/>
</dbReference>
<reference evidence="6" key="1">
    <citation type="submission" date="2018-01" db="EMBL/GenBank/DDBJ databases">
        <title>Complete genome of Tamlana sp. UJ94.</title>
        <authorList>
            <person name="Jung J."/>
            <person name="Chung D."/>
            <person name="Bae S.S."/>
            <person name="Baek K."/>
        </authorList>
    </citation>
    <scope>NUCLEOTIDE SEQUENCE [LARGE SCALE GENOMIC DNA]</scope>
    <source>
        <strain evidence="6">UJ94</strain>
    </source>
</reference>
<dbReference type="EMBL" id="CP025938">
    <property type="protein sequence ID" value="AUS05472.1"/>
    <property type="molecule type" value="Genomic_DNA"/>
</dbReference>
<evidence type="ECO:0000313" key="5">
    <source>
        <dbReference type="EMBL" id="AUS05472.1"/>
    </source>
</evidence>
<dbReference type="Proteomes" id="UP000236592">
    <property type="component" value="Chromosome"/>
</dbReference>
<dbReference type="InterPro" id="IPR013320">
    <property type="entry name" value="ConA-like_dom_sf"/>
</dbReference>
<proteinExistence type="inferred from homology"/>
<comment type="similarity">
    <text evidence="1">Belongs to the glycosyl hydrolase 16 family.</text>
</comment>
<dbReference type="Pfam" id="PF18962">
    <property type="entry name" value="Por_Secre_tail"/>
    <property type="match status" value="1"/>
</dbReference>
<dbReference type="PANTHER" id="PTHR10963">
    <property type="entry name" value="GLYCOSYL HYDROLASE-RELATED"/>
    <property type="match status" value="1"/>
</dbReference>
<name>A0A2I7SHU8_9FLAO</name>
<dbReference type="RefSeq" id="WP_102995499.1">
    <property type="nucleotide sequence ID" value="NZ_CP025938.1"/>
</dbReference>
<feature type="signal peptide" evidence="3">
    <location>
        <begin position="1"/>
        <end position="20"/>
    </location>
</feature>
<dbReference type="InterPro" id="IPR000757">
    <property type="entry name" value="Beta-glucanase-like"/>
</dbReference>
<evidence type="ECO:0000313" key="6">
    <source>
        <dbReference type="Proteomes" id="UP000236592"/>
    </source>
</evidence>
<evidence type="ECO:0000256" key="1">
    <source>
        <dbReference type="ARBA" id="ARBA00006865"/>
    </source>
</evidence>
<dbReference type="GO" id="GO:0005975">
    <property type="term" value="P:carbohydrate metabolic process"/>
    <property type="evidence" value="ECO:0007669"/>
    <property type="project" value="InterPro"/>
</dbReference>
<sequence>MKTTHYIFITLALTSLSLFSQNPVNSFNPSDTWTLLPEYTDEFNATTINWTKWSKTNNLPNVAAWKWNNDTNVNPTTFQGEQAASITARQNTGNTPVDGTYFNTGCLQNTNVLPTGFVGYVEARIWGADLEAPLASGIDKRRGVCPAFWLYSEFYDDKPVGEVIYTEIDVVELQQFDYYNGVQDLIYDAESNLHLATKVATGNGRNFIRPKQNPDAQLNKYELPGRFDPAKGWHTYGCEITPDKIHFYIDGIKVGKSLDNTHWSKNPLQVIVSLGMRVPFVTFSGNAFVPVNPEVDDRASKNLPAMPVSMYLDYLRVWSKDNALSVSDSKQSKLKAFPNPTEDYLYLKDTQNAEITIFNSLGQSVFQKQLENHTNPIDVRHLLPGIYFIKTNHNNQIKTGKFIKK</sequence>
<keyword evidence="2 3" id="KW-0732">Signal</keyword>
<dbReference type="InterPro" id="IPR050546">
    <property type="entry name" value="Glycosyl_Hydrlase_16"/>
</dbReference>
<dbReference type="PANTHER" id="PTHR10963:SF55">
    <property type="entry name" value="GLYCOSIDE HYDROLASE FAMILY 16 PROTEIN"/>
    <property type="match status" value="1"/>
</dbReference>
<dbReference type="SMR" id="A0A2I7SHU8"/>
<dbReference type="SUPFAM" id="SSF49899">
    <property type="entry name" value="Concanavalin A-like lectins/glucanases"/>
    <property type="match status" value="1"/>
</dbReference>
<organism evidence="5 6">
    <name type="scientific">Pseudotamlana carrageenivorans</name>
    <dbReference type="NCBI Taxonomy" id="2069432"/>
    <lineage>
        <taxon>Bacteria</taxon>
        <taxon>Pseudomonadati</taxon>
        <taxon>Bacteroidota</taxon>
        <taxon>Flavobacteriia</taxon>
        <taxon>Flavobacteriales</taxon>
        <taxon>Flavobacteriaceae</taxon>
        <taxon>Pseudotamlana</taxon>
    </lineage>
</organism>
<gene>
    <name evidence="5" type="ORF">C1A40_08325</name>
</gene>
<evidence type="ECO:0000256" key="3">
    <source>
        <dbReference type="SAM" id="SignalP"/>
    </source>
</evidence>
<dbReference type="OrthoDB" id="973752at2"/>
<accession>A0A2I7SHU8</accession>
<dbReference type="KEGG" id="taj:C1A40_08325"/>
<protein>
    <recommendedName>
        <fullName evidence="4">GH16 domain-containing protein</fullName>
    </recommendedName>
</protein>
<evidence type="ECO:0000256" key="2">
    <source>
        <dbReference type="ARBA" id="ARBA00022729"/>
    </source>
</evidence>